<evidence type="ECO:0000313" key="2">
    <source>
        <dbReference type="Proteomes" id="UP000033121"/>
    </source>
</evidence>
<keyword evidence="2" id="KW-1185">Reference proteome</keyword>
<dbReference type="AlphaFoldDB" id="A0A0E9MX64"/>
<name>A0A0E9MX64_9BACT</name>
<dbReference type="OrthoDB" id="495728at2"/>
<dbReference type="Proteomes" id="UP000033121">
    <property type="component" value="Unassembled WGS sequence"/>
</dbReference>
<proteinExistence type="predicted"/>
<gene>
    <name evidence="1" type="ORF">FPE01S_01_13460</name>
</gene>
<protein>
    <submittedName>
        <fullName evidence="1">Uncharacterized protein</fullName>
    </submittedName>
</protein>
<dbReference type="STRING" id="1220578.FPE01S_01_13460"/>
<comment type="caution">
    <text evidence="1">The sequence shown here is derived from an EMBL/GenBank/DDBJ whole genome shotgun (WGS) entry which is preliminary data.</text>
</comment>
<dbReference type="RefSeq" id="WP_046368045.1">
    <property type="nucleotide sequence ID" value="NZ_BBWV01000001.1"/>
</dbReference>
<accession>A0A0E9MX64</accession>
<organism evidence="1 2">
    <name type="scientific">Flavihumibacter petaseus NBRC 106054</name>
    <dbReference type="NCBI Taxonomy" id="1220578"/>
    <lineage>
        <taxon>Bacteria</taxon>
        <taxon>Pseudomonadati</taxon>
        <taxon>Bacteroidota</taxon>
        <taxon>Chitinophagia</taxon>
        <taxon>Chitinophagales</taxon>
        <taxon>Chitinophagaceae</taxon>
        <taxon>Flavihumibacter</taxon>
    </lineage>
</organism>
<sequence length="107" mass="12230">MKKPVFRSADDQVMRGVNAKQILFIIGRGNWCEVYTSGHVFRVDKPLPYVMRCLPQLCLEKLDRSTAVNLFKFGGLEGNKIWLGPYALTMGPAFARWMKSLFRNDSS</sequence>
<evidence type="ECO:0000313" key="1">
    <source>
        <dbReference type="EMBL" id="GAO42332.1"/>
    </source>
</evidence>
<dbReference type="EMBL" id="BBWV01000001">
    <property type="protein sequence ID" value="GAO42332.1"/>
    <property type="molecule type" value="Genomic_DNA"/>
</dbReference>
<reference evidence="1 2" key="1">
    <citation type="submission" date="2015-04" db="EMBL/GenBank/DDBJ databases">
        <title>Whole genome shotgun sequence of Flavihumibacter petaseus NBRC 106054.</title>
        <authorList>
            <person name="Miyazawa S."/>
            <person name="Hosoyama A."/>
            <person name="Hashimoto M."/>
            <person name="Noguchi M."/>
            <person name="Tsuchikane K."/>
            <person name="Ohji S."/>
            <person name="Yamazoe A."/>
            <person name="Ichikawa N."/>
            <person name="Kimura A."/>
            <person name="Fujita N."/>
        </authorList>
    </citation>
    <scope>NUCLEOTIDE SEQUENCE [LARGE SCALE GENOMIC DNA]</scope>
    <source>
        <strain evidence="1 2">NBRC 106054</strain>
    </source>
</reference>